<evidence type="ECO:0000256" key="2">
    <source>
        <dbReference type="SAM" id="MobiDB-lite"/>
    </source>
</evidence>
<feature type="compositionally biased region" description="Polar residues" evidence="2">
    <location>
        <begin position="1"/>
        <end position="11"/>
    </location>
</feature>
<name>A0A015J1X9_RHIIW</name>
<keyword evidence="1" id="KW-0175">Coiled coil</keyword>
<accession>A0A015J1X9</accession>
<sequence>MLPIRNSSEMSQEGHGSDGDVEMGLNTDQVTTEVFTGRTDKTYSIEEINKICNEKAQEAKTAAEKTIEMIEADRKKKLEKISQLRTELTNTINDANIKINKIYEDLKKI</sequence>
<dbReference type="Proteomes" id="UP000022910">
    <property type="component" value="Unassembled WGS sequence"/>
</dbReference>
<feature type="coiled-coil region" evidence="1">
    <location>
        <begin position="53"/>
        <end position="98"/>
    </location>
</feature>
<dbReference type="EMBL" id="JEMT01025859">
    <property type="protein sequence ID" value="EXX60730.1"/>
    <property type="molecule type" value="Genomic_DNA"/>
</dbReference>
<keyword evidence="4" id="KW-1185">Reference proteome</keyword>
<evidence type="ECO:0000256" key="1">
    <source>
        <dbReference type="SAM" id="Coils"/>
    </source>
</evidence>
<evidence type="ECO:0000313" key="4">
    <source>
        <dbReference type="Proteomes" id="UP000022910"/>
    </source>
</evidence>
<protein>
    <submittedName>
        <fullName evidence="3">Uncharacterized protein</fullName>
    </submittedName>
</protein>
<gene>
    <name evidence="3" type="ORF">RirG_177180</name>
</gene>
<evidence type="ECO:0000313" key="3">
    <source>
        <dbReference type="EMBL" id="EXX60730.1"/>
    </source>
</evidence>
<dbReference type="OrthoDB" id="2373108at2759"/>
<proteinExistence type="predicted"/>
<dbReference type="SMR" id="A0A015J1X9"/>
<feature type="region of interest" description="Disordered" evidence="2">
    <location>
        <begin position="1"/>
        <end position="25"/>
    </location>
</feature>
<dbReference type="HOGENOM" id="CLU_2307496_0_0_1"/>
<comment type="caution">
    <text evidence="3">The sequence shown here is derived from an EMBL/GenBank/DDBJ whole genome shotgun (WGS) entry which is preliminary data.</text>
</comment>
<reference evidence="3 4" key="1">
    <citation type="submission" date="2014-02" db="EMBL/GenBank/DDBJ databases">
        <title>Single nucleus genome sequencing reveals high similarity among nuclei of an endomycorrhizal fungus.</title>
        <authorList>
            <person name="Lin K."/>
            <person name="Geurts R."/>
            <person name="Zhang Z."/>
            <person name="Limpens E."/>
            <person name="Saunders D.G."/>
            <person name="Mu D."/>
            <person name="Pang E."/>
            <person name="Cao H."/>
            <person name="Cha H."/>
            <person name="Lin T."/>
            <person name="Zhou Q."/>
            <person name="Shang Y."/>
            <person name="Li Y."/>
            <person name="Ivanov S."/>
            <person name="Sharma T."/>
            <person name="Velzen R.V."/>
            <person name="Ruijter N.D."/>
            <person name="Aanen D.K."/>
            <person name="Win J."/>
            <person name="Kamoun S."/>
            <person name="Bisseling T."/>
            <person name="Huang S."/>
        </authorList>
    </citation>
    <scope>NUCLEOTIDE SEQUENCE [LARGE SCALE GENOMIC DNA]</scope>
    <source>
        <strain evidence="4">DAOM197198w</strain>
    </source>
</reference>
<dbReference type="AlphaFoldDB" id="A0A015J1X9"/>
<organism evidence="3 4">
    <name type="scientific">Rhizophagus irregularis (strain DAOM 197198w)</name>
    <name type="common">Glomus intraradices</name>
    <dbReference type="NCBI Taxonomy" id="1432141"/>
    <lineage>
        <taxon>Eukaryota</taxon>
        <taxon>Fungi</taxon>
        <taxon>Fungi incertae sedis</taxon>
        <taxon>Mucoromycota</taxon>
        <taxon>Glomeromycotina</taxon>
        <taxon>Glomeromycetes</taxon>
        <taxon>Glomerales</taxon>
        <taxon>Glomeraceae</taxon>
        <taxon>Rhizophagus</taxon>
    </lineage>
</organism>